<dbReference type="InterPro" id="IPR045492">
    <property type="entry name" value="DUF6434"/>
</dbReference>
<evidence type="ECO:0000313" key="2">
    <source>
        <dbReference type="EMBL" id="SDH97704.1"/>
    </source>
</evidence>
<accession>A0A1G8GTH8</accession>
<dbReference type="Pfam" id="PF20026">
    <property type="entry name" value="DUF6434"/>
    <property type="match status" value="1"/>
</dbReference>
<protein>
    <recommendedName>
        <fullName evidence="1">DUF6434 domain-containing protein</fullName>
    </recommendedName>
</protein>
<dbReference type="RefSeq" id="WP_084306370.1">
    <property type="nucleotide sequence ID" value="NZ_FNDG01000009.1"/>
</dbReference>
<gene>
    <name evidence="2" type="ORF">SAMN05216588_109184</name>
</gene>
<name>A0A1G8GTH8_9GAMM</name>
<feature type="domain" description="DUF6434" evidence="1">
    <location>
        <begin position="3"/>
        <end position="65"/>
    </location>
</feature>
<reference evidence="2 3" key="1">
    <citation type="submission" date="2016-10" db="EMBL/GenBank/DDBJ databases">
        <authorList>
            <person name="de Groot N.N."/>
        </authorList>
    </citation>
    <scope>NUCLEOTIDE SEQUENCE [LARGE SCALE GENOMIC DNA]</scope>
    <source>
        <strain evidence="2 3">LMG 18387</strain>
    </source>
</reference>
<evidence type="ECO:0000313" key="3">
    <source>
        <dbReference type="Proteomes" id="UP000198606"/>
    </source>
</evidence>
<dbReference type="Proteomes" id="UP000198606">
    <property type="component" value="Unassembled WGS sequence"/>
</dbReference>
<organism evidence="2 3">
    <name type="scientific">Phytopseudomonas flavescens</name>
    <dbReference type="NCBI Taxonomy" id="29435"/>
    <lineage>
        <taxon>Bacteria</taxon>
        <taxon>Pseudomonadati</taxon>
        <taxon>Pseudomonadota</taxon>
        <taxon>Gammaproteobacteria</taxon>
        <taxon>Pseudomonadales</taxon>
        <taxon>Pseudomonadaceae</taxon>
        <taxon>Phytopseudomonas</taxon>
    </lineage>
</organism>
<evidence type="ECO:0000259" key="1">
    <source>
        <dbReference type="Pfam" id="PF20026"/>
    </source>
</evidence>
<dbReference type="AlphaFoldDB" id="A0A1G8GTH8"/>
<proteinExistence type="predicted"/>
<sequence length="68" mass="7930">MAFDWHGGTITRDTPIGDDYRSTQKVRRFMCEQCGAAFRFDRPFMAWIRSGAPRTMGEVVDEWKRLNG</sequence>
<dbReference type="EMBL" id="FNDG01000009">
    <property type="protein sequence ID" value="SDH97704.1"/>
    <property type="molecule type" value="Genomic_DNA"/>
</dbReference>